<dbReference type="EMBL" id="WSQA01000001">
    <property type="protein sequence ID" value="MVZ60696.1"/>
    <property type="molecule type" value="Genomic_DNA"/>
</dbReference>
<comment type="similarity">
    <text evidence="1">Belongs to the N-acylglucosamine 2-epimerase family.</text>
</comment>
<reference evidence="3 4" key="1">
    <citation type="submission" date="2019-12" db="EMBL/GenBank/DDBJ databases">
        <authorList>
            <person name="Dong K."/>
        </authorList>
    </citation>
    <scope>NUCLEOTIDE SEQUENCE [LARGE SCALE GENOMIC DNA]</scope>
    <source>
        <strain evidence="3 4">JCM 31225</strain>
    </source>
</reference>
<evidence type="ECO:0008006" key="5">
    <source>
        <dbReference type="Google" id="ProtNLM"/>
    </source>
</evidence>
<dbReference type="Gene3D" id="1.50.10.10">
    <property type="match status" value="1"/>
</dbReference>
<evidence type="ECO:0000256" key="2">
    <source>
        <dbReference type="ARBA" id="ARBA00023235"/>
    </source>
</evidence>
<dbReference type="Proteomes" id="UP000435036">
    <property type="component" value="Unassembled WGS sequence"/>
</dbReference>
<evidence type="ECO:0000256" key="1">
    <source>
        <dbReference type="ARBA" id="ARBA00008558"/>
    </source>
</evidence>
<dbReference type="GO" id="GO:0016853">
    <property type="term" value="F:isomerase activity"/>
    <property type="evidence" value="ECO:0007669"/>
    <property type="project" value="UniProtKB-KW"/>
</dbReference>
<dbReference type="AlphaFoldDB" id="A0A6N8KUF1"/>
<comment type="caution">
    <text evidence="3">The sequence shown here is derived from an EMBL/GenBank/DDBJ whole genome shotgun (WGS) entry which is preliminary data.</text>
</comment>
<dbReference type="InterPro" id="IPR010819">
    <property type="entry name" value="AGE/CE"/>
</dbReference>
<evidence type="ECO:0000313" key="4">
    <source>
        <dbReference type="Proteomes" id="UP000435036"/>
    </source>
</evidence>
<name>A0A6N8KUF1_9SPHI</name>
<sequence length="401" mass="47004">MPSMKINALEYSLEAVLKRYQDYLWTDYLPFIARYIYDAKHGGFFWHTSYAGEQLSSTKRTWYDARGAWVYAYLYRNLKADPTFLKQAKQTIDLLLRVKDPAERYWPWSYAADGSKINEREGDIYGNLFVAEALLGYAEASGEPAYYEQAKAILMDAYGRFQQKEYTYRLEYSPDANFSEAQEVLGHYMILLHLCTGMLKFKEDPEIAQLADVCVEALTVQHYNADLNLMPELGTKEGTALPPHLTQFVYLGHAIESLWMLMDEASRRKDENLFALAAERFKFHVELAWDDLYGGFFHCLDHADENRYLTDKVLWAQEEVLWGCMLLIEAKDDAWAKAWFQKTLAYVEQHFIREDLAYKPWKNNGKRKMDTKEAGQRIENYHHPRQLLFIIQSIERILNVN</sequence>
<dbReference type="InterPro" id="IPR008928">
    <property type="entry name" value="6-hairpin_glycosidase_sf"/>
</dbReference>
<organism evidence="3 4">
    <name type="scientific">Sphingobacterium humi</name>
    <dbReference type="NCBI Taxonomy" id="1796905"/>
    <lineage>
        <taxon>Bacteria</taxon>
        <taxon>Pseudomonadati</taxon>
        <taxon>Bacteroidota</taxon>
        <taxon>Sphingobacteriia</taxon>
        <taxon>Sphingobacteriales</taxon>
        <taxon>Sphingobacteriaceae</taxon>
        <taxon>Sphingobacterium</taxon>
    </lineage>
</organism>
<dbReference type="SUPFAM" id="SSF48208">
    <property type="entry name" value="Six-hairpin glycosidases"/>
    <property type="match status" value="1"/>
</dbReference>
<proteinExistence type="inferred from homology"/>
<dbReference type="Pfam" id="PF07221">
    <property type="entry name" value="GlcNAc_2-epim"/>
    <property type="match status" value="1"/>
</dbReference>
<dbReference type="GO" id="GO:0005975">
    <property type="term" value="P:carbohydrate metabolic process"/>
    <property type="evidence" value="ECO:0007669"/>
    <property type="project" value="InterPro"/>
</dbReference>
<evidence type="ECO:0000313" key="3">
    <source>
        <dbReference type="EMBL" id="MVZ60696.1"/>
    </source>
</evidence>
<dbReference type="PANTHER" id="PTHR15108">
    <property type="entry name" value="N-ACYLGLUCOSAMINE-2-EPIMERASE"/>
    <property type="match status" value="1"/>
</dbReference>
<keyword evidence="4" id="KW-1185">Reference proteome</keyword>
<dbReference type="InterPro" id="IPR012341">
    <property type="entry name" value="6hp_glycosidase-like_sf"/>
</dbReference>
<gene>
    <name evidence="3" type="ORF">GQF63_01540</name>
</gene>
<accession>A0A6N8KUF1</accession>
<protein>
    <recommendedName>
        <fullName evidence="5">N-acylglucosamine 2-epimerase</fullName>
    </recommendedName>
</protein>
<keyword evidence="2" id="KW-0413">Isomerase</keyword>